<dbReference type="VEuPathDB" id="TriTrypDB:TcCLB.511527.70"/>
<dbReference type="SMART" id="SM00242">
    <property type="entry name" value="MYSc"/>
    <property type="match status" value="1"/>
</dbReference>
<evidence type="ECO:0000256" key="6">
    <source>
        <dbReference type="PROSITE-ProRule" id="PRU00782"/>
    </source>
</evidence>
<dbReference type="VEuPathDB" id="TriTrypDB:C3747_120g134"/>
<comment type="similarity">
    <text evidence="6">Belongs to the TRAFAC class myosin-kinesin ATPase superfamily. Myosin family.</text>
</comment>
<evidence type="ECO:0000256" key="2">
    <source>
        <dbReference type="ARBA" id="ARBA00022840"/>
    </source>
</evidence>
<dbReference type="VEuPathDB" id="TriTrypDB:TcCL_ESM00870"/>
<dbReference type="VEuPathDB" id="TriTrypDB:TCDM_05821"/>
<organism evidence="10 11">
    <name type="scientific">Trypanosoma cruzi</name>
    <dbReference type="NCBI Taxonomy" id="5693"/>
    <lineage>
        <taxon>Eukaryota</taxon>
        <taxon>Discoba</taxon>
        <taxon>Euglenozoa</taxon>
        <taxon>Kinetoplastea</taxon>
        <taxon>Metakinetoplastina</taxon>
        <taxon>Trypanosomatida</taxon>
        <taxon>Trypanosomatidae</taxon>
        <taxon>Trypanosoma</taxon>
        <taxon>Schizotrypanum</taxon>
    </lineage>
</organism>
<keyword evidence="4 6" id="KW-0505">Motor protein</keyword>
<dbReference type="PANTHER" id="PTHR13140:SF706">
    <property type="entry name" value="DILUTE CLASS UNCONVENTIONAL MYOSIN, ISOFORM C"/>
    <property type="match status" value="1"/>
</dbReference>
<comment type="caution">
    <text evidence="10">The sequence shown here is derived from an EMBL/GenBank/DDBJ whole genome shotgun (WGS) entry which is preliminary data.</text>
</comment>
<dbReference type="GO" id="GO:0000146">
    <property type="term" value="F:microfilament motor activity"/>
    <property type="evidence" value="ECO:0007669"/>
    <property type="project" value="TreeGrafter"/>
</dbReference>
<evidence type="ECO:0000256" key="4">
    <source>
        <dbReference type="ARBA" id="ARBA00023175"/>
    </source>
</evidence>
<dbReference type="VEuPathDB" id="TriTrypDB:TcBrA4_0035540"/>
<keyword evidence="5 6" id="KW-0009">Actin-binding</keyword>
<sequence length="1058" mass="120448">MNEPAIERVAVQQQVYYYLPQKGWLRGVVATLLDGEKKAHVVNTTTGNKETVPLSQIHGYMDQAFDPSDPDLFHLSDLHVATTLYCIKERFVQLKQQYSLMGEMLISVNPFRLMPFNSDAHRENYLNSAQNHLLPPHIWQVAHRAYSQIVIRGFDNQSVVISGESGSGKTENTKMLIYYLGELSHMHSSNAMQKSIADKVANCLKWSNPLLESFGNARTVRNDNSSRFGKYIKLYFDPSSGVMVGGQTVTYLLEKSRLLLQSVGERNYHIFYEMLAGLSPEEKKELGGLKSAQEYKCLSGGNTFVRRGVDGKTLDDSLEFQNVLHALTALGVEADVQRSIFKVLASILHLLELRFKSDQNDMACFEDEAPFLTACSLLQLDPALLQECFLVKSHTSLVTIYANKTEAEGFCGAFCKAIYVGLFDRLVDFVNQSIDAHGEVSRCKYIGLLDIFGFEKFTRNSFEQLCINYANEALQNHYNKYTFLNDEAECEAEGIEVPKIVFPDNSECVQMLDQKKIGVFSMLDEECHFKAGTVERFTHNLWDQWANKSKYFVLPKSTVPNQFGVNHYAAFVNYNTDEWLEKNTDSVKEEAYQCILNSGDPFIRTLTPKDSLLDKRKQTVALRFQEQLTALREELESTETQFIRCIKPNMEASPDTLDNCLVGNQLESAGVLQTIALKRQGYPMRRTIEQFCRYFFVIMPRSAIKLYKQNKLKAAAKDFLAHYQKLYGWQKPHYAVGHTKVFVRAEVWSSVERLLLRRKAWLLRRCVPFLLRWVYTNREQKRLAEERRKEELRKAKEERERLIAEIKARGFSLEQMEWVEELATLFSNVDVSTLIDIVAILPKRDESLATLTEMQQQRVDGSLPSTFMRVMSESEVRPSVMQALVEGGVATMAGLSQCDQAQMKQFGMTDAEVAAVTRTMLKEQSARVKLERLQSSIGTAQLEKVVGEVKRRVMTQSDFATKVEKLVRMGFPRSHAELTLTHYNGDVQKAAERLLHGGVEKHLHEEPPHGSKGRWTSLDPEVQRLVKLGVPKGAAKRVLRQTSGNVDEAVRLVFPPVS</sequence>
<dbReference type="PROSITE" id="PS50030">
    <property type="entry name" value="UBA"/>
    <property type="match status" value="2"/>
</dbReference>
<dbReference type="PANTHER" id="PTHR13140">
    <property type="entry name" value="MYOSIN"/>
    <property type="match status" value="1"/>
</dbReference>
<gene>
    <name evidence="10" type="ORF">C4B63_80g4</name>
</gene>
<dbReference type="PRINTS" id="PR00193">
    <property type="entry name" value="MYOSINHEAVY"/>
</dbReference>
<dbReference type="InterPro" id="IPR001609">
    <property type="entry name" value="Myosin_head_motor_dom-like"/>
</dbReference>
<keyword evidence="3 6" id="KW-0518">Myosin</keyword>
<evidence type="ECO:0000256" key="1">
    <source>
        <dbReference type="ARBA" id="ARBA00022741"/>
    </source>
</evidence>
<dbReference type="FunFam" id="3.40.850.10:FF:000154">
    <property type="entry name" value="Myosin XXI"/>
    <property type="match status" value="1"/>
</dbReference>
<dbReference type="AlphaFoldDB" id="A0A2V2UZ29"/>
<dbReference type="Gene3D" id="1.20.58.530">
    <property type="match status" value="1"/>
</dbReference>
<dbReference type="Pfam" id="PF00063">
    <property type="entry name" value="Myosin_head"/>
    <property type="match status" value="1"/>
</dbReference>
<dbReference type="VEuPathDB" id="TriTrypDB:TcCLB.511151.100"/>
<feature type="domain" description="UBA" evidence="8">
    <location>
        <begin position="1017"/>
        <end position="1056"/>
    </location>
</feature>
<dbReference type="FunFam" id="1.10.10.820:FF:000001">
    <property type="entry name" value="Myosin heavy chain"/>
    <property type="match status" value="1"/>
</dbReference>
<evidence type="ECO:0000313" key="10">
    <source>
        <dbReference type="EMBL" id="PWU88048.1"/>
    </source>
</evidence>
<dbReference type="VEuPathDB" id="TriTrypDB:C4B63_80g4"/>
<dbReference type="InterPro" id="IPR015940">
    <property type="entry name" value="UBA"/>
</dbReference>
<dbReference type="InterPro" id="IPR036961">
    <property type="entry name" value="Kinesin_motor_dom_sf"/>
</dbReference>
<dbReference type="VEuPathDB" id="TriTrypDB:ECC02_009239"/>
<dbReference type="PROSITE" id="PS51456">
    <property type="entry name" value="MYOSIN_MOTOR"/>
    <property type="match status" value="1"/>
</dbReference>
<dbReference type="InterPro" id="IPR036125">
    <property type="entry name" value="MYSc_Myo21"/>
</dbReference>
<evidence type="ECO:0000259" key="9">
    <source>
        <dbReference type="PROSITE" id="PS51456"/>
    </source>
</evidence>
<dbReference type="VEuPathDB" id="TriTrypDB:BCY84_08308"/>
<accession>A0A2V2UZ29</accession>
<reference evidence="10 11" key="1">
    <citation type="journal article" date="2018" name="Microb. Genom.">
        <title>Expanding an expanded genome: long-read sequencing of Trypanosoma cruzi.</title>
        <authorList>
            <person name="Berna L."/>
            <person name="Rodriguez M."/>
            <person name="Chiribao M.L."/>
            <person name="Parodi-Talice A."/>
            <person name="Pita S."/>
            <person name="Rijo G."/>
            <person name="Alvarez-Valin F."/>
            <person name="Robello C."/>
        </authorList>
    </citation>
    <scope>NUCLEOTIDE SEQUENCE [LARGE SCALE GENOMIC DNA]</scope>
    <source>
        <strain evidence="10 11">Dm28c</strain>
    </source>
</reference>
<dbReference type="GO" id="GO:0016459">
    <property type="term" value="C:myosin complex"/>
    <property type="evidence" value="ECO:0007669"/>
    <property type="project" value="UniProtKB-KW"/>
</dbReference>
<dbReference type="CDD" id="cd14270">
    <property type="entry name" value="UBA"/>
    <property type="match status" value="1"/>
</dbReference>
<dbReference type="GO" id="GO:0005737">
    <property type="term" value="C:cytoplasm"/>
    <property type="evidence" value="ECO:0007669"/>
    <property type="project" value="TreeGrafter"/>
</dbReference>
<feature type="domain" description="Myosin motor" evidence="9">
    <location>
        <begin position="67"/>
        <end position="756"/>
    </location>
</feature>
<dbReference type="SUPFAM" id="SSF46934">
    <property type="entry name" value="UBA-like"/>
    <property type="match status" value="1"/>
</dbReference>
<dbReference type="SMART" id="SM00165">
    <property type="entry name" value="UBA"/>
    <property type="match status" value="2"/>
</dbReference>
<evidence type="ECO:0000256" key="5">
    <source>
        <dbReference type="ARBA" id="ARBA00023203"/>
    </source>
</evidence>
<dbReference type="Gene3D" id="1.20.5.4820">
    <property type="match status" value="1"/>
</dbReference>
<evidence type="ECO:0000256" key="3">
    <source>
        <dbReference type="ARBA" id="ARBA00023123"/>
    </source>
</evidence>
<evidence type="ECO:0000313" key="11">
    <source>
        <dbReference type="Proteomes" id="UP000246121"/>
    </source>
</evidence>
<dbReference type="OrthoDB" id="6108017at2759"/>
<proteinExistence type="inferred from homology"/>
<dbReference type="GO" id="GO:0007015">
    <property type="term" value="P:actin filament organization"/>
    <property type="evidence" value="ECO:0007669"/>
    <property type="project" value="TreeGrafter"/>
</dbReference>
<evidence type="ECO:0000259" key="8">
    <source>
        <dbReference type="PROSITE" id="PS50030"/>
    </source>
</evidence>
<dbReference type="VEuPathDB" id="TriTrypDB:TcYC6_0049540"/>
<dbReference type="CDD" id="cd14875">
    <property type="entry name" value="MYSc_Myo13"/>
    <property type="match status" value="1"/>
</dbReference>
<feature type="coiled-coil region" evidence="7">
    <location>
        <begin position="778"/>
        <end position="809"/>
    </location>
</feature>
<dbReference type="GO" id="GO:0051015">
    <property type="term" value="F:actin filament binding"/>
    <property type="evidence" value="ECO:0007669"/>
    <property type="project" value="TreeGrafter"/>
</dbReference>
<dbReference type="EMBL" id="PRFA01000080">
    <property type="protein sequence ID" value="PWU88048.1"/>
    <property type="molecule type" value="Genomic_DNA"/>
</dbReference>
<dbReference type="Gene3D" id="3.40.850.10">
    <property type="entry name" value="Kinesin motor domain"/>
    <property type="match status" value="1"/>
</dbReference>
<evidence type="ECO:0000256" key="7">
    <source>
        <dbReference type="SAM" id="Coils"/>
    </source>
</evidence>
<feature type="domain" description="UBA" evidence="8">
    <location>
        <begin position="956"/>
        <end position="997"/>
    </location>
</feature>
<dbReference type="Proteomes" id="UP000246121">
    <property type="component" value="Unassembled WGS sequence"/>
</dbReference>
<dbReference type="Gene3D" id="1.10.10.820">
    <property type="match status" value="1"/>
</dbReference>
<dbReference type="Gene3D" id="1.20.120.720">
    <property type="entry name" value="Myosin VI head, motor domain, U50 subdomain"/>
    <property type="match status" value="1"/>
</dbReference>
<dbReference type="VEuPathDB" id="TriTrypDB:TcG_10126"/>
<name>A0A2V2UZ29_TRYCR</name>
<dbReference type="VEuPathDB" id="TriTrypDB:Tc_MARK_4039"/>
<dbReference type="InterPro" id="IPR027417">
    <property type="entry name" value="P-loop_NTPase"/>
</dbReference>
<feature type="binding site" evidence="6">
    <location>
        <begin position="163"/>
        <end position="170"/>
    </location>
    <ligand>
        <name>ATP</name>
        <dbReference type="ChEBI" id="CHEBI:30616"/>
    </ligand>
</feature>
<feature type="region of interest" description="Actin-binding" evidence="6">
    <location>
        <begin position="628"/>
        <end position="650"/>
    </location>
</feature>
<dbReference type="GO" id="GO:0016020">
    <property type="term" value="C:membrane"/>
    <property type="evidence" value="ECO:0007669"/>
    <property type="project" value="TreeGrafter"/>
</dbReference>
<keyword evidence="2 6" id="KW-0067">ATP-binding</keyword>
<dbReference type="SUPFAM" id="SSF52540">
    <property type="entry name" value="P-loop containing nucleoside triphosphate hydrolases"/>
    <property type="match status" value="1"/>
</dbReference>
<dbReference type="Gene3D" id="1.10.8.10">
    <property type="entry name" value="DNA helicase RuvA subunit, C-terminal domain"/>
    <property type="match status" value="1"/>
</dbReference>
<dbReference type="GO" id="GO:0005524">
    <property type="term" value="F:ATP binding"/>
    <property type="evidence" value="ECO:0007669"/>
    <property type="project" value="UniProtKB-UniRule"/>
</dbReference>
<keyword evidence="1 6" id="KW-0547">Nucleotide-binding</keyword>
<keyword evidence="7" id="KW-0175">Coiled coil</keyword>
<protein>
    <submittedName>
        <fullName evidence="10">Unconventional myosin</fullName>
    </submittedName>
</protein>
<dbReference type="InterPro" id="IPR009060">
    <property type="entry name" value="UBA-like_sf"/>
</dbReference>
<dbReference type="VEuPathDB" id="TriTrypDB:TCSYLVIO_005358"/>